<evidence type="ECO:0000313" key="7">
    <source>
        <dbReference type="EMBL" id="SEF75490.1"/>
    </source>
</evidence>
<dbReference type="InterPro" id="IPR011639">
    <property type="entry name" value="MethylTrfase_TaqI-like_dom"/>
</dbReference>
<dbReference type="InterPro" id="IPR029063">
    <property type="entry name" value="SAM-dependent_MTases_sf"/>
</dbReference>
<dbReference type="GO" id="GO:0006304">
    <property type="term" value="P:DNA modification"/>
    <property type="evidence" value="ECO:0007669"/>
    <property type="project" value="InterPro"/>
</dbReference>
<comment type="catalytic activity">
    <reaction evidence="5">
        <text>a 2'-deoxyadenosine in DNA + S-adenosyl-L-methionine = an N(6)-methyl-2'-deoxyadenosine in DNA + S-adenosyl-L-homocysteine + H(+)</text>
        <dbReference type="Rhea" id="RHEA:15197"/>
        <dbReference type="Rhea" id="RHEA-COMP:12418"/>
        <dbReference type="Rhea" id="RHEA-COMP:12419"/>
        <dbReference type="ChEBI" id="CHEBI:15378"/>
        <dbReference type="ChEBI" id="CHEBI:57856"/>
        <dbReference type="ChEBI" id="CHEBI:59789"/>
        <dbReference type="ChEBI" id="CHEBI:90615"/>
        <dbReference type="ChEBI" id="CHEBI:90616"/>
        <dbReference type="EC" id="2.1.1.72"/>
    </reaction>
</comment>
<dbReference type="PANTHER" id="PTHR33841:SF1">
    <property type="entry name" value="DNA METHYLTRANSFERASE A"/>
    <property type="match status" value="1"/>
</dbReference>
<dbReference type="GO" id="GO:0009007">
    <property type="term" value="F:site-specific DNA-methyltransferase (adenine-specific) activity"/>
    <property type="evidence" value="ECO:0007669"/>
    <property type="project" value="UniProtKB-EC"/>
</dbReference>
<dbReference type="PROSITE" id="PS00092">
    <property type="entry name" value="N6_MTASE"/>
    <property type="match status" value="1"/>
</dbReference>
<evidence type="ECO:0000313" key="8">
    <source>
        <dbReference type="Proteomes" id="UP000236735"/>
    </source>
</evidence>
<evidence type="ECO:0000259" key="6">
    <source>
        <dbReference type="Pfam" id="PF07669"/>
    </source>
</evidence>
<accession>A0A1H5UKD1</accession>
<organism evidence="7 8">
    <name type="scientific">Xylanibacter ruminicola</name>
    <name type="common">Prevotella ruminicola</name>
    <dbReference type="NCBI Taxonomy" id="839"/>
    <lineage>
        <taxon>Bacteria</taxon>
        <taxon>Pseudomonadati</taxon>
        <taxon>Bacteroidota</taxon>
        <taxon>Bacteroidia</taxon>
        <taxon>Bacteroidales</taxon>
        <taxon>Prevotellaceae</taxon>
        <taxon>Xylanibacter</taxon>
    </lineage>
</organism>
<dbReference type="PANTHER" id="PTHR33841">
    <property type="entry name" value="DNA METHYLTRANSFERASE YEEA-RELATED"/>
    <property type="match status" value="1"/>
</dbReference>
<dbReference type="GO" id="GO:0003676">
    <property type="term" value="F:nucleic acid binding"/>
    <property type="evidence" value="ECO:0007669"/>
    <property type="project" value="InterPro"/>
</dbReference>
<dbReference type="AlphaFoldDB" id="A0A1H5UKD1"/>
<protein>
    <recommendedName>
        <fullName evidence="1">site-specific DNA-methyltransferase (adenine-specific)</fullName>
        <ecNumber evidence="1">2.1.1.72</ecNumber>
    </recommendedName>
</protein>
<dbReference type="InterPro" id="IPR050953">
    <property type="entry name" value="N4_N6_ade-DNA_methylase"/>
</dbReference>
<dbReference type="Gene3D" id="3.40.50.150">
    <property type="entry name" value="Vaccinia Virus protein VP39"/>
    <property type="match status" value="1"/>
</dbReference>
<evidence type="ECO:0000256" key="3">
    <source>
        <dbReference type="ARBA" id="ARBA00022679"/>
    </source>
</evidence>
<reference evidence="7 8" key="1">
    <citation type="submission" date="2016-10" db="EMBL/GenBank/DDBJ databases">
        <authorList>
            <person name="de Groot N.N."/>
        </authorList>
    </citation>
    <scope>NUCLEOTIDE SEQUENCE [LARGE SCALE GENOMIC DNA]</scope>
    <source>
        <strain evidence="7 8">AR32</strain>
    </source>
</reference>
<dbReference type="Pfam" id="PF07669">
    <property type="entry name" value="Eco57I"/>
    <property type="match status" value="1"/>
</dbReference>
<feature type="domain" description="Type II methyltransferase M.TaqI-like" evidence="6">
    <location>
        <begin position="447"/>
        <end position="619"/>
    </location>
</feature>
<proteinExistence type="predicted"/>
<keyword evidence="4" id="KW-0949">S-adenosyl-L-methionine</keyword>
<keyword evidence="3" id="KW-0808">Transferase</keyword>
<name>A0A1H5UKD1_XYLRU</name>
<dbReference type="Proteomes" id="UP000236735">
    <property type="component" value="Unassembled WGS sequence"/>
</dbReference>
<dbReference type="SUPFAM" id="SSF53335">
    <property type="entry name" value="S-adenosyl-L-methionine-dependent methyltransferases"/>
    <property type="match status" value="1"/>
</dbReference>
<dbReference type="EMBL" id="FNUV01000003">
    <property type="protein sequence ID" value="SEF75490.1"/>
    <property type="molecule type" value="Genomic_DNA"/>
</dbReference>
<dbReference type="EC" id="2.1.1.72" evidence="1"/>
<dbReference type="GO" id="GO:0032259">
    <property type="term" value="P:methylation"/>
    <property type="evidence" value="ECO:0007669"/>
    <property type="project" value="UniProtKB-KW"/>
</dbReference>
<keyword evidence="2 7" id="KW-0489">Methyltransferase</keyword>
<evidence type="ECO:0000256" key="1">
    <source>
        <dbReference type="ARBA" id="ARBA00011900"/>
    </source>
</evidence>
<gene>
    <name evidence="7" type="ORF">SAMN05216354_1527</name>
</gene>
<dbReference type="InterPro" id="IPR002052">
    <property type="entry name" value="DNA_methylase_N6_adenine_CS"/>
</dbReference>
<evidence type="ECO:0000256" key="4">
    <source>
        <dbReference type="ARBA" id="ARBA00022691"/>
    </source>
</evidence>
<evidence type="ECO:0000256" key="5">
    <source>
        <dbReference type="ARBA" id="ARBA00047942"/>
    </source>
</evidence>
<sequence length="1004" mass="115545">MIFLDIMTNQDIRKLVEKYEADRNIYQTDRYNETQVRSDFLDPLFELLGWDIKNKAGRPTNEREVILEEPLKAGASENTKKPDYTFRLFAERKFFLEAKKPCVNIDKVDAPARQARRYGYTANLKISVLSNFEYLMIYDASVKVEETDTNQKALIKKYHYTEYEDRFEELQRLLGKNSVYSGQFDEEWKDIEVRLKQWSVDKQFLKQINEWRLLLGKEILNADPTIDLELLGDEVQSYINKILFIRVCEDRNIETYKDLLAIADDGNFNKLLEKFRKADTKYNSGLFDQTLSEQVVCNASSAFWTIIRQLYFPESPYSFSVFSSDILGHIYEIFIAEKLAVKDGELQIVKKPENVDRDVVTTPTYIIREILRQTITPLCKDKSAKEILKLKIADIACGSGAFLLEAYQLLNDILIDYYIQHDTSKLVQIGENSYRLKYAEKKQLLKNCIYGVDKDFNAAEACKFGLLLKLLENEDSTSLIDEHPILPDLAKNIFFGNSLLSSSDINATDASDINPFDFGTMRFDAIIGNPPYLTTEGMKYVTPKELPIYKKKYSSAYKQFDKYIVFVERAMDLLKDNGLLGYIVPLKFMKVGAGQELRRLISTRKTLEAITAFGACKVFPGKSNYTCLLIVKKAEHETFRYNEVSNLNQWKLADKNILPTDTKSYDEISEGTWPLFPEQLRGAYDTIMSNSTTLLAITGEDNIFNGIQTSANKVYVFQPKSERNGIYTFEKDGQEWKVEKEVTRPYFQTSTGDDGLNTYRTFKPNACVIFPYRKNGNDKLEMIPLDDIKHDYPKLYKYLLAHKNILNASSRDIKPVPTTANEWYRYGRHQSLDACNLPEKIIVGVLSTGDKYAVDSCSTFVSSGGTAGYCMIALPEDSPYSIYYLQAILNCKYLEWISSLYGEIFGGGFIARGTKVLKQLPIRKIDFDNNDERLAHDSIVDLQKQLIQMGDEIDAAHGNKRKLTILQRQFELSKQQLADFIMHLYGMEQYDSIIPIIKEQYAAD</sequence>
<evidence type="ECO:0000256" key="2">
    <source>
        <dbReference type="ARBA" id="ARBA00022603"/>
    </source>
</evidence>
<dbReference type="PRINTS" id="PR00507">
    <property type="entry name" value="N12N6MTFRASE"/>
</dbReference>